<dbReference type="SUPFAM" id="SSF52151">
    <property type="entry name" value="FabD/lysophospholipase-like"/>
    <property type="match status" value="1"/>
</dbReference>
<dbReference type="KEGG" id="dbr:Deba_1097"/>
<accession>E1QIP2</accession>
<evidence type="ECO:0000313" key="5">
    <source>
        <dbReference type="Proteomes" id="UP000009047"/>
    </source>
</evidence>
<keyword evidence="2" id="KW-0442">Lipid degradation</keyword>
<proteinExistence type="predicted"/>
<dbReference type="GO" id="GO:0016042">
    <property type="term" value="P:lipid catabolic process"/>
    <property type="evidence" value="ECO:0007669"/>
    <property type="project" value="UniProtKB-UniRule"/>
</dbReference>
<organism evidence="4 5">
    <name type="scientific">Desulfarculus baarsii (strain ATCC 33931 / DSM 2075 / LMG 7858 / VKM B-1802 / 2st14)</name>
    <dbReference type="NCBI Taxonomy" id="644282"/>
    <lineage>
        <taxon>Bacteria</taxon>
        <taxon>Pseudomonadati</taxon>
        <taxon>Thermodesulfobacteriota</taxon>
        <taxon>Desulfarculia</taxon>
        <taxon>Desulfarculales</taxon>
        <taxon>Desulfarculaceae</taxon>
        <taxon>Desulfarculus</taxon>
    </lineage>
</organism>
<dbReference type="Pfam" id="PF01734">
    <property type="entry name" value="Patatin"/>
    <property type="match status" value="1"/>
</dbReference>
<feature type="short sequence motif" description="GXSXG" evidence="2">
    <location>
        <begin position="43"/>
        <end position="47"/>
    </location>
</feature>
<dbReference type="RefSeq" id="WP_013257919.1">
    <property type="nucleotide sequence ID" value="NC_014365.1"/>
</dbReference>
<dbReference type="Proteomes" id="UP000009047">
    <property type="component" value="Chromosome"/>
</dbReference>
<feature type="active site" description="Nucleophile" evidence="2">
    <location>
        <position position="45"/>
    </location>
</feature>
<dbReference type="HOGENOM" id="CLU_930250_0_0_7"/>
<keyword evidence="5" id="KW-1185">Reference proteome</keyword>
<name>E1QIP2_DESB2</name>
<gene>
    <name evidence="4" type="ordered locus">Deba_1097</name>
</gene>
<evidence type="ECO:0000256" key="1">
    <source>
        <dbReference type="ARBA" id="ARBA00023098"/>
    </source>
</evidence>
<protein>
    <submittedName>
        <fullName evidence="4">Patatin</fullName>
    </submittedName>
</protein>
<dbReference type="AlphaFoldDB" id="E1QIP2"/>
<evidence type="ECO:0000313" key="4">
    <source>
        <dbReference type="EMBL" id="ADK84465.1"/>
    </source>
</evidence>
<evidence type="ECO:0000256" key="2">
    <source>
        <dbReference type="PROSITE-ProRule" id="PRU01161"/>
    </source>
</evidence>
<evidence type="ECO:0000259" key="3">
    <source>
        <dbReference type="PROSITE" id="PS51635"/>
    </source>
</evidence>
<feature type="active site" description="Proton acceptor" evidence="2">
    <location>
        <position position="203"/>
    </location>
</feature>
<dbReference type="InterPro" id="IPR016035">
    <property type="entry name" value="Acyl_Trfase/lysoPLipase"/>
</dbReference>
<dbReference type="InterPro" id="IPR002641">
    <property type="entry name" value="PNPLA_dom"/>
</dbReference>
<dbReference type="GO" id="GO:0016787">
    <property type="term" value="F:hydrolase activity"/>
    <property type="evidence" value="ECO:0007669"/>
    <property type="project" value="UniProtKB-UniRule"/>
</dbReference>
<dbReference type="eggNOG" id="COG1752">
    <property type="taxonomic scope" value="Bacteria"/>
</dbReference>
<reference evidence="4 5" key="1">
    <citation type="journal article" date="2010" name="Stand. Genomic Sci.">
        <title>Complete genome sequence of Desulfarculus baarsii type strain (2st14).</title>
        <authorList>
            <person name="Sun H."/>
            <person name="Spring S."/>
            <person name="Lapidus A."/>
            <person name="Davenport K."/>
            <person name="Del Rio T.G."/>
            <person name="Tice H."/>
            <person name="Nolan M."/>
            <person name="Copeland A."/>
            <person name="Cheng J.F."/>
            <person name="Lucas S."/>
            <person name="Tapia R."/>
            <person name="Goodwin L."/>
            <person name="Pitluck S."/>
            <person name="Ivanova N."/>
            <person name="Pagani I."/>
            <person name="Mavromatis K."/>
            <person name="Ovchinnikova G."/>
            <person name="Pati A."/>
            <person name="Chen A."/>
            <person name="Palaniappan K."/>
            <person name="Hauser L."/>
            <person name="Chang Y.J."/>
            <person name="Jeffries C.D."/>
            <person name="Detter J.C."/>
            <person name="Han C."/>
            <person name="Rohde M."/>
            <person name="Brambilla E."/>
            <person name="Goker M."/>
            <person name="Woyke T."/>
            <person name="Bristow J."/>
            <person name="Eisen J.A."/>
            <person name="Markowitz V."/>
            <person name="Hugenholtz P."/>
            <person name="Kyrpides N.C."/>
            <person name="Klenk H.P."/>
            <person name="Land M."/>
        </authorList>
    </citation>
    <scope>NUCLEOTIDE SEQUENCE [LARGE SCALE GENOMIC DNA]</scope>
    <source>
        <strain evidence="5">ATCC 33931 / DSM 2075 / LMG 7858 / VKM B-1802 / 2st14</strain>
    </source>
</reference>
<dbReference type="EMBL" id="CP002085">
    <property type="protein sequence ID" value="ADK84465.1"/>
    <property type="molecule type" value="Genomic_DNA"/>
</dbReference>
<dbReference type="STRING" id="644282.Deba_1097"/>
<dbReference type="PROSITE" id="PS51635">
    <property type="entry name" value="PNPLA"/>
    <property type="match status" value="1"/>
</dbReference>
<dbReference type="Gene3D" id="3.40.1090.10">
    <property type="entry name" value="Cytosolic phospholipase A2 catalytic domain"/>
    <property type="match status" value="1"/>
</dbReference>
<keyword evidence="2" id="KW-0378">Hydrolase</keyword>
<keyword evidence="1 2" id="KW-0443">Lipid metabolism</keyword>
<comment type="caution">
    <text evidence="2">Lacks conserved residue(s) required for the propagation of feature annotation.</text>
</comment>
<feature type="domain" description="PNPLA" evidence="3">
    <location>
        <begin position="11"/>
        <end position="216"/>
    </location>
</feature>
<feature type="short sequence motif" description="DGA/G" evidence="2">
    <location>
        <begin position="203"/>
        <end position="205"/>
    </location>
</feature>
<sequence length="287" mass="30913">MWRPGAEFKSIVFAGGGNRCFWQVGFWETVAPALGLRPAVIAGVSAGACMAALLLAGQKDRATAYFLKATAANAKNFYPGLLLKGQRPLPHPAIFEATMRAGLDQAGLERLRSGPELRVLLARPPRWTGPATAAMLGILAYSLEKALKAPLHPQWPSRLGFTPEVALAGQCHDVEDLINLMTATCCTPPLLPPMYRGQQPVLDGGLIDNVPLAALGPDDGPALILLTRRYDPRLLRGHQGRVYIQPSRPIPVNKWDYASPDLSLATLELGRQDGMAFIEGGPQALQN</sequence>